<dbReference type="InterPro" id="IPR028651">
    <property type="entry name" value="ING_fam"/>
</dbReference>
<feature type="compositionally biased region" description="Low complexity" evidence="12">
    <location>
        <begin position="234"/>
        <end position="249"/>
    </location>
</feature>
<feature type="binding site" evidence="9">
    <location>
        <position position="303"/>
    </location>
    <ligand>
        <name>Zn(2+)</name>
        <dbReference type="ChEBI" id="CHEBI:29105"/>
        <label>1</label>
    </ligand>
</feature>
<dbReference type="GO" id="GO:0061188">
    <property type="term" value="P:negative regulation of rDNA heterochromatin formation"/>
    <property type="evidence" value="ECO:0007669"/>
    <property type="project" value="EnsemblFungi"/>
</dbReference>
<feature type="binding site" evidence="9">
    <location>
        <position position="292"/>
    </location>
    <ligand>
        <name>Zn(2+)</name>
        <dbReference type="ChEBI" id="CHEBI:29105"/>
        <label>2</label>
    </ligand>
</feature>
<proteinExistence type="inferred from homology"/>
<evidence type="ECO:0000256" key="6">
    <source>
        <dbReference type="ARBA" id="ARBA00022853"/>
    </source>
</evidence>
<dbReference type="InterPro" id="IPR024610">
    <property type="entry name" value="ING_N_histone-binding"/>
</dbReference>
<dbReference type="SMART" id="SM01408">
    <property type="entry name" value="ING"/>
    <property type="match status" value="1"/>
</dbReference>
<feature type="site" description="Histone H3K4me3 binding" evidence="8">
    <location>
        <position position="293"/>
    </location>
</feature>
<dbReference type="GO" id="GO:0045944">
    <property type="term" value="P:positive regulation of transcription by RNA polymerase II"/>
    <property type="evidence" value="ECO:0007669"/>
    <property type="project" value="EnsemblFungi"/>
</dbReference>
<dbReference type="Gene3D" id="3.30.40.10">
    <property type="entry name" value="Zinc/RING finger domain, C3HC4 (zinc finger)"/>
    <property type="match status" value="1"/>
</dbReference>
<dbReference type="InterPro" id="IPR011011">
    <property type="entry name" value="Znf_FYVE_PHD"/>
</dbReference>
<evidence type="ECO:0000259" key="13">
    <source>
        <dbReference type="PROSITE" id="PS50016"/>
    </source>
</evidence>
<dbReference type="InterPro" id="IPR019786">
    <property type="entry name" value="Zinc_finger_PHD-type_CS"/>
</dbReference>
<evidence type="ECO:0000256" key="11">
    <source>
        <dbReference type="RuleBase" id="RU361213"/>
    </source>
</evidence>
<dbReference type="CDD" id="cd15505">
    <property type="entry name" value="PHD_ING"/>
    <property type="match status" value="1"/>
</dbReference>
<sequence length="324" mass="34949">MSAPANLFPGLNEVTDVLEEMPLEVSRYLTLLREIDAKCVHTVPELNGTIQEFFEQESGLGPLQKMSGLFQDLMPSLEEKMHVSALAYESVSRLTARLELAYEVAIKNAEIPSKLRLGNDNHPAMHLHHELMAKIDSKTNSKSSQALKSESRREAMAARRTGPGAGAATAGAASAQGTYASQPATDGRKRRAVGGPTAASGNTAGAAALASTPTTTTTATATVDINPAPEKPHSLSYAHAHAHASSSSADAKRRKRKPVAKEDYTQRPKINEYGEALYCYCNQVAYGEMVGCDGDSCVLEWFHLPCIGLETLPKGKWYCDDCKR</sequence>
<dbReference type="InterPro" id="IPR059153">
    <property type="entry name" value="NSD_PHD-1st"/>
</dbReference>
<keyword evidence="5 9" id="KW-0862">Zinc</keyword>
<dbReference type="Pfam" id="PF12998">
    <property type="entry name" value="ING"/>
    <property type="match status" value="1"/>
</dbReference>
<feature type="binding site" evidence="9">
    <location>
        <position position="279"/>
    </location>
    <ligand>
        <name>Zn(2+)</name>
        <dbReference type="ChEBI" id="CHEBI:29105"/>
        <label>1</label>
    </ligand>
</feature>
<dbReference type="PROSITE" id="PS01359">
    <property type="entry name" value="ZF_PHD_1"/>
    <property type="match status" value="1"/>
</dbReference>
<dbReference type="SMART" id="SM00249">
    <property type="entry name" value="PHD"/>
    <property type="match status" value="1"/>
</dbReference>
<dbReference type="AlphaFoldDB" id="A0A1G4J0C5"/>
<comment type="function">
    <text evidence="11">Component of an histone acetyltransferase complex.</text>
</comment>
<keyword evidence="3 9" id="KW-0479">Metal-binding</keyword>
<dbReference type="GO" id="GO:0008270">
    <property type="term" value="F:zinc ion binding"/>
    <property type="evidence" value="ECO:0007669"/>
    <property type="project" value="UniProtKB-KW"/>
</dbReference>
<comment type="subunit">
    <text evidence="11">Component of an histone acetyltransferase complex. Interacts with H3K4me3 and to a lesser extent with H3K4me2.</text>
</comment>
<feature type="site" description="Histone H3K4me3 binding" evidence="8">
    <location>
        <position position="301"/>
    </location>
</feature>
<evidence type="ECO:0000313" key="14">
    <source>
        <dbReference type="EMBL" id="SCU83002.1"/>
    </source>
</evidence>
<evidence type="ECO:0000256" key="2">
    <source>
        <dbReference type="ARBA" id="ARBA00010210"/>
    </source>
</evidence>
<evidence type="ECO:0000256" key="10">
    <source>
        <dbReference type="PROSITE-ProRule" id="PRU00146"/>
    </source>
</evidence>
<dbReference type="Gene3D" id="6.10.140.1740">
    <property type="match status" value="1"/>
</dbReference>
<evidence type="ECO:0000256" key="8">
    <source>
        <dbReference type="PIRSR" id="PIRSR628651-50"/>
    </source>
</evidence>
<dbReference type="STRING" id="1266660.A0A1G4J0C5"/>
<feature type="binding site" evidence="9">
    <location>
        <position position="281"/>
    </location>
    <ligand>
        <name>Zn(2+)</name>
        <dbReference type="ChEBI" id="CHEBI:29105"/>
        <label>1</label>
    </ligand>
</feature>
<evidence type="ECO:0000256" key="5">
    <source>
        <dbReference type="ARBA" id="ARBA00022833"/>
    </source>
</evidence>
<protein>
    <recommendedName>
        <fullName evidence="11">Chromatin modification-related protein</fullName>
    </recommendedName>
</protein>
<dbReference type="InterPro" id="IPR019787">
    <property type="entry name" value="Znf_PHD-finger"/>
</dbReference>
<feature type="binding site" evidence="9">
    <location>
        <position position="306"/>
    </location>
    <ligand>
        <name>Zn(2+)</name>
        <dbReference type="ChEBI" id="CHEBI:29105"/>
        <label>1</label>
    </ligand>
</feature>
<evidence type="ECO:0000256" key="1">
    <source>
        <dbReference type="ARBA" id="ARBA00004123"/>
    </source>
</evidence>
<evidence type="ECO:0000256" key="4">
    <source>
        <dbReference type="ARBA" id="ARBA00022771"/>
    </source>
</evidence>
<dbReference type="PROSITE" id="PS50016">
    <property type="entry name" value="ZF_PHD_2"/>
    <property type="match status" value="1"/>
</dbReference>
<evidence type="ECO:0000313" key="15">
    <source>
        <dbReference type="Proteomes" id="UP000190274"/>
    </source>
</evidence>
<comment type="domain">
    <text evidence="11">The PHD-type zinc finger mediates the binding to H3K4me3.</text>
</comment>
<keyword evidence="4 10" id="KW-0863">Zinc-finger</keyword>
<dbReference type="GO" id="GO:0070210">
    <property type="term" value="C:Rpd3L-Expanded complex"/>
    <property type="evidence" value="ECO:0007669"/>
    <property type="project" value="TreeGrafter"/>
</dbReference>
<dbReference type="GO" id="GO:0033698">
    <property type="term" value="C:Rpd3L complex"/>
    <property type="evidence" value="ECO:0007669"/>
    <property type="project" value="EnsemblFungi"/>
</dbReference>
<dbReference type="GO" id="GO:0061186">
    <property type="term" value="P:negative regulation of silent mating-type cassette heterochromatin formation"/>
    <property type="evidence" value="ECO:0007669"/>
    <property type="project" value="EnsemblFungi"/>
</dbReference>
<feature type="binding site" evidence="9">
    <location>
        <position position="319"/>
    </location>
    <ligand>
        <name>Zn(2+)</name>
        <dbReference type="ChEBI" id="CHEBI:29105"/>
        <label>2</label>
    </ligand>
</feature>
<dbReference type="InterPro" id="IPR013083">
    <property type="entry name" value="Znf_RING/FYVE/PHD"/>
</dbReference>
<keyword evidence="7 11" id="KW-0539">Nucleus</keyword>
<dbReference type="OrthoDB" id="5411773at2759"/>
<evidence type="ECO:0000256" key="7">
    <source>
        <dbReference type="ARBA" id="ARBA00023242"/>
    </source>
</evidence>
<gene>
    <name evidence="14" type="ORF">LADA_0C09142G</name>
</gene>
<feature type="compositionally biased region" description="Low complexity" evidence="12">
    <location>
        <begin position="158"/>
        <end position="180"/>
    </location>
</feature>
<evidence type="ECO:0000256" key="12">
    <source>
        <dbReference type="SAM" id="MobiDB-lite"/>
    </source>
</evidence>
<dbReference type="PANTHER" id="PTHR10333:SF42">
    <property type="entry name" value="INHIBITOR OF GROWTH PROTEIN 5"/>
    <property type="match status" value="1"/>
</dbReference>
<keyword evidence="15" id="KW-1185">Reference proteome</keyword>
<dbReference type="GO" id="GO:0016479">
    <property type="term" value="P:negative regulation of transcription by RNA polymerase I"/>
    <property type="evidence" value="ECO:0007669"/>
    <property type="project" value="EnsemblFungi"/>
</dbReference>
<dbReference type="GO" id="GO:0034605">
    <property type="term" value="P:cellular response to heat"/>
    <property type="evidence" value="ECO:0007669"/>
    <property type="project" value="EnsemblFungi"/>
</dbReference>
<reference evidence="15" key="1">
    <citation type="submission" date="2016-03" db="EMBL/GenBank/DDBJ databases">
        <authorList>
            <person name="Devillers H."/>
        </authorList>
    </citation>
    <scope>NUCLEOTIDE SEQUENCE [LARGE SCALE GENOMIC DNA]</scope>
</reference>
<dbReference type="GO" id="GO:0140002">
    <property type="term" value="F:histone H3K4me3 reader activity"/>
    <property type="evidence" value="ECO:0007669"/>
    <property type="project" value="EnsemblFungi"/>
</dbReference>
<accession>A0A1G4J0C5</accession>
<feature type="binding site" evidence="9">
    <location>
        <position position="322"/>
    </location>
    <ligand>
        <name>Zn(2+)</name>
        <dbReference type="ChEBI" id="CHEBI:29105"/>
        <label>2</label>
    </ligand>
</feature>
<organism evidence="14 15">
    <name type="scientific">Lachancea dasiensis</name>
    <dbReference type="NCBI Taxonomy" id="1072105"/>
    <lineage>
        <taxon>Eukaryota</taxon>
        <taxon>Fungi</taxon>
        <taxon>Dikarya</taxon>
        <taxon>Ascomycota</taxon>
        <taxon>Saccharomycotina</taxon>
        <taxon>Saccharomycetes</taxon>
        <taxon>Saccharomycetales</taxon>
        <taxon>Saccharomycetaceae</taxon>
        <taxon>Lachancea</taxon>
    </lineage>
</organism>
<dbReference type="InterPro" id="IPR001965">
    <property type="entry name" value="Znf_PHD"/>
</dbReference>
<feature type="binding site" evidence="9">
    <location>
        <position position="297"/>
    </location>
    <ligand>
        <name>Zn(2+)</name>
        <dbReference type="ChEBI" id="CHEBI:29105"/>
        <label>2</label>
    </ligand>
</feature>
<evidence type="ECO:0000256" key="3">
    <source>
        <dbReference type="ARBA" id="ARBA00022723"/>
    </source>
</evidence>
<feature type="site" description="Histone H3K4me3 binding" evidence="8">
    <location>
        <position position="289"/>
    </location>
</feature>
<dbReference type="PANTHER" id="PTHR10333">
    <property type="entry name" value="INHIBITOR OF GROWTH PROTEIN"/>
    <property type="match status" value="1"/>
</dbReference>
<feature type="compositionally biased region" description="Low complexity" evidence="12">
    <location>
        <begin position="194"/>
        <end position="222"/>
    </location>
</feature>
<feature type="region of interest" description="Disordered" evidence="12">
    <location>
        <begin position="134"/>
        <end position="265"/>
    </location>
</feature>
<dbReference type="SUPFAM" id="SSF57903">
    <property type="entry name" value="FYVE/PHD zinc finger"/>
    <property type="match status" value="1"/>
</dbReference>
<name>A0A1G4J0C5_9SACH</name>
<keyword evidence="6 11" id="KW-0156">Chromatin regulator</keyword>
<dbReference type="GO" id="GO:2000219">
    <property type="term" value="P:positive regulation of invasive growth in response to glucose limitation"/>
    <property type="evidence" value="ECO:0007669"/>
    <property type="project" value="EnsemblFungi"/>
</dbReference>
<feature type="domain" description="PHD-type" evidence="13">
    <location>
        <begin position="276"/>
        <end position="324"/>
    </location>
</feature>
<comment type="similarity">
    <text evidence="2 11">Belongs to the ING family.</text>
</comment>
<dbReference type="EMBL" id="LT598459">
    <property type="protein sequence ID" value="SCU83002.1"/>
    <property type="molecule type" value="Genomic_DNA"/>
</dbReference>
<comment type="subcellular location">
    <subcellularLocation>
        <location evidence="1 11">Nucleus</location>
    </subcellularLocation>
</comment>
<dbReference type="Pfam" id="PF23011">
    <property type="entry name" value="PHD-1st_NSD"/>
    <property type="match status" value="1"/>
</dbReference>
<evidence type="ECO:0000256" key="9">
    <source>
        <dbReference type="PIRSR" id="PIRSR628651-51"/>
    </source>
</evidence>
<dbReference type="Proteomes" id="UP000190274">
    <property type="component" value="Chromosome C"/>
</dbReference>
<feature type="site" description="Histone H3K4me3 binding" evidence="8">
    <location>
        <position position="278"/>
    </location>
</feature>